<keyword evidence="5" id="KW-0131">Cell cycle</keyword>
<feature type="region of interest" description="Disordered" evidence="6">
    <location>
        <begin position="63"/>
        <end position="139"/>
    </location>
</feature>
<keyword evidence="3" id="KW-0498">Mitosis</keyword>
<accession>A0A0D1ZZ76</accession>
<comment type="similarity">
    <text evidence="1">Belongs to the APC13 family.</text>
</comment>
<feature type="region of interest" description="Disordered" evidence="6">
    <location>
        <begin position="453"/>
        <end position="477"/>
    </location>
</feature>
<evidence type="ECO:0000256" key="4">
    <source>
        <dbReference type="ARBA" id="ARBA00022786"/>
    </source>
</evidence>
<dbReference type="VEuPathDB" id="FungiDB:PV07_00283"/>
<evidence type="ECO:0000313" key="8">
    <source>
        <dbReference type="Proteomes" id="UP000054466"/>
    </source>
</evidence>
<evidence type="ECO:0000256" key="2">
    <source>
        <dbReference type="ARBA" id="ARBA00022618"/>
    </source>
</evidence>
<dbReference type="GO" id="GO:0005680">
    <property type="term" value="C:anaphase-promoting complex"/>
    <property type="evidence" value="ECO:0007669"/>
    <property type="project" value="InterPro"/>
</dbReference>
<dbReference type="HOGENOM" id="CLU_586641_0_0_1"/>
<name>A0A0D1ZZ76_9EURO</name>
<dbReference type="GeneID" id="27339477"/>
<keyword evidence="2" id="KW-0132">Cell division</keyword>
<dbReference type="PANTHER" id="PTHR28526:SF1">
    <property type="entry name" value="ANAPHASE-PROMOTING COMPLEX SUBUNIT 13"/>
    <property type="match status" value="1"/>
</dbReference>
<dbReference type="AlphaFoldDB" id="A0A0D1ZZ76"/>
<reference evidence="7 8" key="1">
    <citation type="submission" date="2015-01" db="EMBL/GenBank/DDBJ databases">
        <title>The Genome Sequence of Cladophialophora immunda CBS83496.</title>
        <authorList>
            <consortium name="The Broad Institute Genomics Platform"/>
            <person name="Cuomo C."/>
            <person name="de Hoog S."/>
            <person name="Gorbushina A."/>
            <person name="Stielow B."/>
            <person name="Teixiera M."/>
            <person name="Abouelleil A."/>
            <person name="Chapman S.B."/>
            <person name="Priest M."/>
            <person name="Young S.K."/>
            <person name="Wortman J."/>
            <person name="Nusbaum C."/>
            <person name="Birren B."/>
        </authorList>
    </citation>
    <scope>NUCLEOTIDE SEQUENCE [LARGE SCALE GENOMIC DNA]</scope>
    <source>
        <strain evidence="7 8">CBS 83496</strain>
    </source>
</reference>
<dbReference type="InterPro" id="IPR008401">
    <property type="entry name" value="Apc13"/>
</dbReference>
<dbReference type="RefSeq" id="XP_016253647.1">
    <property type="nucleotide sequence ID" value="XM_016386719.1"/>
</dbReference>
<evidence type="ECO:0000256" key="1">
    <source>
        <dbReference type="ARBA" id="ARBA00006940"/>
    </source>
</evidence>
<feature type="region of interest" description="Disordered" evidence="6">
    <location>
        <begin position="180"/>
        <end position="203"/>
    </location>
</feature>
<dbReference type="OrthoDB" id="2351920at2759"/>
<dbReference type="Proteomes" id="UP000054466">
    <property type="component" value="Unassembled WGS sequence"/>
</dbReference>
<organism evidence="7 8">
    <name type="scientific">Cladophialophora immunda</name>
    <dbReference type="NCBI Taxonomy" id="569365"/>
    <lineage>
        <taxon>Eukaryota</taxon>
        <taxon>Fungi</taxon>
        <taxon>Dikarya</taxon>
        <taxon>Ascomycota</taxon>
        <taxon>Pezizomycotina</taxon>
        <taxon>Eurotiomycetes</taxon>
        <taxon>Chaetothyriomycetidae</taxon>
        <taxon>Chaetothyriales</taxon>
        <taxon>Herpotrichiellaceae</taxon>
        <taxon>Cladophialophora</taxon>
    </lineage>
</organism>
<dbReference type="EMBL" id="KN847040">
    <property type="protein sequence ID" value="KIW33431.1"/>
    <property type="molecule type" value="Genomic_DNA"/>
</dbReference>
<sequence>MTTSRIKMDTTVDAKSIGKMIHAGCKHHHCRKHAKASISEPTQIPTTTPKVGGEWPPEFLHCGIWPPPQEPTDSESDINARPKPKVKAAEKKGPVRVYPDNIPDIDGDGSDSESGSDASDDDDEGHDKAGPLAAPLTVGSTELSDAIDTLKVVANGADKDADHTGNDKIKAPYSVLKLVARHGNSDGSPRRGNDTSKSPRKKLFDQEVVAEGQARVEIADYLDSLIDHGEYEEGYGCVWPLEEYRRSGWAKEMVAAYPVESAEFSRDSSATYIHLRASRLADVFEEFCRPPASTVFALSTPLTAQTHPYPSGHAGGVGAGGGGNALPMHGNIADGSGMTSLPGHYLPFEEITLAPHLMPVNPEDEDDVVPDMHAAFGINRALNQNQASSGAIVPGSAAAAVAAAGVGVGVGVGGGAMGADGATGEASHAGAARDPMWRDLGLDALVADAPRSGVSTVGGGSAGRRREGKRTGLLLLR</sequence>
<evidence type="ECO:0000313" key="7">
    <source>
        <dbReference type="EMBL" id="KIW33431.1"/>
    </source>
</evidence>
<evidence type="ECO:0000256" key="5">
    <source>
        <dbReference type="ARBA" id="ARBA00023306"/>
    </source>
</evidence>
<proteinExistence type="inferred from homology"/>
<gene>
    <name evidence="7" type="ORF">PV07_00283</name>
</gene>
<keyword evidence="8" id="KW-1185">Reference proteome</keyword>
<dbReference type="GO" id="GO:0051301">
    <property type="term" value="P:cell division"/>
    <property type="evidence" value="ECO:0007669"/>
    <property type="project" value="UniProtKB-KW"/>
</dbReference>
<evidence type="ECO:0000256" key="3">
    <source>
        <dbReference type="ARBA" id="ARBA00022776"/>
    </source>
</evidence>
<keyword evidence="4" id="KW-0833">Ubl conjugation pathway</keyword>
<dbReference type="Pfam" id="PF05839">
    <property type="entry name" value="Apc13p"/>
    <property type="match status" value="1"/>
</dbReference>
<evidence type="ECO:0000256" key="6">
    <source>
        <dbReference type="SAM" id="MobiDB-lite"/>
    </source>
</evidence>
<protein>
    <submittedName>
        <fullName evidence="7">Uncharacterized protein</fullName>
    </submittedName>
</protein>
<dbReference type="PANTHER" id="PTHR28526">
    <property type="entry name" value="ANAPHASE-PROMOTING COMPLEX SUBUNIT 13"/>
    <property type="match status" value="1"/>
</dbReference>